<reference evidence="2" key="2">
    <citation type="journal article" date="2023" name="Science">
        <title>Genomic signatures of disease resistance in endangered staghorn corals.</title>
        <authorList>
            <person name="Vollmer S.V."/>
            <person name="Selwyn J.D."/>
            <person name="Despard B.A."/>
            <person name="Roesel C.L."/>
        </authorList>
    </citation>
    <scope>NUCLEOTIDE SEQUENCE</scope>
    <source>
        <strain evidence="2">K2</strain>
    </source>
</reference>
<keyword evidence="3" id="KW-1185">Reference proteome</keyword>
<sequence length="102" mass="11974">MSEKYEETDFGPTAVSEPTKSMEEMSKEEFKEHKKNADASIKDEKLPRLLRCRNLPKSKTEVRFKADLDQRAVRDRYNLLANKLRRKLKDEEKASGIETEQI</sequence>
<proteinExistence type="predicted"/>
<name>A0AAD9PS62_ACRCE</name>
<dbReference type="Proteomes" id="UP001249851">
    <property type="component" value="Unassembled WGS sequence"/>
</dbReference>
<dbReference type="AlphaFoldDB" id="A0AAD9PS62"/>
<reference evidence="2" key="1">
    <citation type="journal article" date="2023" name="G3 (Bethesda)">
        <title>Whole genome assembly and annotation of the endangered Caribbean coral Acropora cervicornis.</title>
        <authorList>
            <person name="Selwyn J.D."/>
            <person name="Vollmer S.V."/>
        </authorList>
    </citation>
    <scope>NUCLEOTIDE SEQUENCE</scope>
    <source>
        <strain evidence="2">K2</strain>
    </source>
</reference>
<organism evidence="2 3">
    <name type="scientific">Acropora cervicornis</name>
    <name type="common">Staghorn coral</name>
    <dbReference type="NCBI Taxonomy" id="6130"/>
    <lineage>
        <taxon>Eukaryota</taxon>
        <taxon>Metazoa</taxon>
        <taxon>Cnidaria</taxon>
        <taxon>Anthozoa</taxon>
        <taxon>Hexacorallia</taxon>
        <taxon>Scleractinia</taxon>
        <taxon>Astrocoeniina</taxon>
        <taxon>Acroporidae</taxon>
        <taxon>Acropora</taxon>
    </lineage>
</organism>
<comment type="caution">
    <text evidence="2">The sequence shown here is derived from an EMBL/GenBank/DDBJ whole genome shotgun (WGS) entry which is preliminary data.</text>
</comment>
<evidence type="ECO:0000313" key="3">
    <source>
        <dbReference type="Proteomes" id="UP001249851"/>
    </source>
</evidence>
<evidence type="ECO:0000313" key="2">
    <source>
        <dbReference type="EMBL" id="KAK2548037.1"/>
    </source>
</evidence>
<gene>
    <name evidence="2" type="ORF">P5673_031865</name>
</gene>
<feature type="compositionally biased region" description="Basic and acidic residues" evidence="1">
    <location>
        <begin position="20"/>
        <end position="42"/>
    </location>
</feature>
<protein>
    <submittedName>
        <fullName evidence="2">Uncharacterized protein</fullName>
    </submittedName>
</protein>
<dbReference type="EMBL" id="JARQWQ010000158">
    <property type="protein sequence ID" value="KAK2548037.1"/>
    <property type="molecule type" value="Genomic_DNA"/>
</dbReference>
<feature type="region of interest" description="Disordered" evidence="1">
    <location>
        <begin position="1"/>
        <end position="42"/>
    </location>
</feature>
<evidence type="ECO:0000256" key="1">
    <source>
        <dbReference type="SAM" id="MobiDB-lite"/>
    </source>
</evidence>
<accession>A0AAD9PS62</accession>